<dbReference type="EMBL" id="JAGSOG010000019">
    <property type="protein sequence ID" value="MBR7832943.1"/>
    <property type="molecule type" value="Genomic_DNA"/>
</dbReference>
<dbReference type="Proteomes" id="UP000675781">
    <property type="component" value="Unassembled WGS sequence"/>
</dbReference>
<dbReference type="AlphaFoldDB" id="A0A941EL84"/>
<organism evidence="1 2">
    <name type="scientific">Actinospica durhamensis</name>
    <dbReference type="NCBI Taxonomy" id="1508375"/>
    <lineage>
        <taxon>Bacteria</taxon>
        <taxon>Bacillati</taxon>
        <taxon>Actinomycetota</taxon>
        <taxon>Actinomycetes</taxon>
        <taxon>Catenulisporales</taxon>
        <taxon>Actinospicaceae</taxon>
        <taxon>Actinospica</taxon>
    </lineage>
</organism>
<sequence length="81" mass="8425">MTPASGGEKKADRGWQFWMTFATVNQCFAVSGPSNDLTFNYTSACTAGDAVATAHYGVDDAAYCENSGYATGDLPGFPGLA</sequence>
<accession>A0A941EL84</accession>
<comment type="caution">
    <text evidence="1">The sequence shown here is derived from an EMBL/GenBank/DDBJ whole genome shotgun (WGS) entry which is preliminary data.</text>
</comment>
<reference evidence="1" key="1">
    <citation type="submission" date="2021-04" db="EMBL/GenBank/DDBJ databases">
        <title>Genome based classification of Actinospica acidithermotolerans sp. nov., an actinobacterium isolated from an Indonesian hot spring.</title>
        <authorList>
            <person name="Kusuma A.B."/>
            <person name="Putra K.E."/>
            <person name="Nafisah S."/>
            <person name="Loh J."/>
            <person name="Nouioui I."/>
            <person name="Goodfellow M."/>
        </authorList>
    </citation>
    <scope>NUCLEOTIDE SEQUENCE</scope>
    <source>
        <strain evidence="1">CSCA 57</strain>
    </source>
</reference>
<keyword evidence="2" id="KW-1185">Reference proteome</keyword>
<proteinExistence type="predicted"/>
<dbReference type="RefSeq" id="WP_212527467.1">
    <property type="nucleotide sequence ID" value="NZ_JAGSOG010000019.1"/>
</dbReference>
<evidence type="ECO:0000313" key="2">
    <source>
        <dbReference type="Proteomes" id="UP000675781"/>
    </source>
</evidence>
<evidence type="ECO:0000313" key="1">
    <source>
        <dbReference type="EMBL" id="MBR7832943.1"/>
    </source>
</evidence>
<gene>
    <name evidence="1" type="ORF">KDL01_06700</name>
</gene>
<name>A0A941EL84_9ACTN</name>
<protein>
    <submittedName>
        <fullName evidence="1">Uncharacterized protein</fullName>
    </submittedName>
</protein>